<dbReference type="Proteomes" id="UP001642484">
    <property type="component" value="Unassembled WGS sequence"/>
</dbReference>
<evidence type="ECO:0000313" key="3">
    <source>
        <dbReference type="Proteomes" id="UP001642484"/>
    </source>
</evidence>
<reference evidence="2 3" key="1">
    <citation type="submission" date="2024-02" db="EMBL/GenBank/DDBJ databases">
        <authorList>
            <person name="Chen Y."/>
            <person name="Shah S."/>
            <person name="Dougan E. K."/>
            <person name="Thang M."/>
            <person name="Chan C."/>
        </authorList>
    </citation>
    <scope>NUCLEOTIDE SEQUENCE [LARGE SCALE GENOMIC DNA]</scope>
</reference>
<comment type="caution">
    <text evidence="2">The sequence shown here is derived from an EMBL/GenBank/DDBJ whole genome shotgun (WGS) entry which is preliminary data.</text>
</comment>
<proteinExistence type="predicted"/>
<protein>
    <submittedName>
        <fullName evidence="2">Uncharacterized protein</fullName>
    </submittedName>
</protein>
<evidence type="ECO:0000313" key="2">
    <source>
        <dbReference type="EMBL" id="CAK9082500.1"/>
    </source>
</evidence>
<gene>
    <name evidence="2" type="ORF">CCMP2556_LOCUS40291</name>
</gene>
<organism evidence="2 3">
    <name type="scientific">Durusdinium trenchii</name>
    <dbReference type="NCBI Taxonomy" id="1381693"/>
    <lineage>
        <taxon>Eukaryota</taxon>
        <taxon>Sar</taxon>
        <taxon>Alveolata</taxon>
        <taxon>Dinophyceae</taxon>
        <taxon>Suessiales</taxon>
        <taxon>Symbiodiniaceae</taxon>
        <taxon>Durusdinium</taxon>
    </lineage>
</organism>
<evidence type="ECO:0000256" key="1">
    <source>
        <dbReference type="SAM" id="MobiDB-lite"/>
    </source>
</evidence>
<feature type="region of interest" description="Disordered" evidence="1">
    <location>
        <begin position="32"/>
        <end position="70"/>
    </location>
</feature>
<name>A0ABP0Q2J3_9DINO</name>
<feature type="non-terminal residue" evidence="2">
    <location>
        <position position="1"/>
    </location>
</feature>
<feature type="compositionally biased region" description="Basic and acidic residues" evidence="1">
    <location>
        <begin position="46"/>
        <end position="62"/>
    </location>
</feature>
<keyword evidence="3" id="KW-1185">Reference proteome</keyword>
<dbReference type="EMBL" id="CAXAMN010023940">
    <property type="protein sequence ID" value="CAK9082500.1"/>
    <property type="molecule type" value="Genomic_DNA"/>
</dbReference>
<sequence>ELSFQDAHVMAEWGSRASCVFKKASVSTKRAEHLCSVEEGAEDEEGQRRLSVDSLRSEENPRAPDGASHNDLAMFQNILPAMPADTMLMEPPTVLTPLKPRRKSMEETIGDIAYQEILNKMGHRASVAISRT</sequence>
<accession>A0ABP0Q2J3</accession>